<dbReference type="Proteomes" id="UP001230145">
    <property type="component" value="Unassembled WGS sequence"/>
</dbReference>
<feature type="domain" description="UspA" evidence="1">
    <location>
        <begin position="3"/>
        <end position="124"/>
    </location>
</feature>
<protein>
    <submittedName>
        <fullName evidence="2">Nucleotide-binding universal stress UspA family protein</fullName>
    </submittedName>
</protein>
<accession>A0ABT9PII6</accession>
<dbReference type="Gene3D" id="3.40.50.12370">
    <property type="match status" value="1"/>
</dbReference>
<evidence type="ECO:0000259" key="1">
    <source>
        <dbReference type="Pfam" id="PF00582"/>
    </source>
</evidence>
<name>A0ABT9PII6_9ACTO</name>
<reference evidence="2 3" key="1">
    <citation type="submission" date="2023-07" db="EMBL/GenBank/DDBJ databases">
        <title>Sequencing the genomes of 1000 actinobacteria strains.</title>
        <authorList>
            <person name="Klenk H.-P."/>
        </authorList>
    </citation>
    <scope>NUCLEOTIDE SEQUENCE [LARGE SCALE GENOMIC DNA]</scope>
    <source>
        <strain evidence="2 3">DSM 19515</strain>
    </source>
</reference>
<organism evidence="2 3">
    <name type="scientific">Trueperella abortisuis</name>
    <dbReference type="NCBI Taxonomy" id="445930"/>
    <lineage>
        <taxon>Bacteria</taxon>
        <taxon>Bacillati</taxon>
        <taxon>Actinomycetota</taxon>
        <taxon>Actinomycetes</taxon>
        <taxon>Actinomycetales</taxon>
        <taxon>Actinomycetaceae</taxon>
        <taxon>Trueperella</taxon>
    </lineage>
</organism>
<comment type="caution">
    <text evidence="2">The sequence shown here is derived from an EMBL/GenBank/DDBJ whole genome shotgun (WGS) entry which is preliminary data.</text>
</comment>
<evidence type="ECO:0000313" key="2">
    <source>
        <dbReference type="EMBL" id="MDP9832292.1"/>
    </source>
</evidence>
<dbReference type="RefSeq" id="WP_270974423.1">
    <property type="nucleotide sequence ID" value="NZ_JAUSQL010000001.1"/>
</dbReference>
<keyword evidence="3" id="KW-1185">Reference proteome</keyword>
<dbReference type="Pfam" id="PF00582">
    <property type="entry name" value="Usp"/>
    <property type="match status" value="1"/>
</dbReference>
<dbReference type="EMBL" id="JAUSQL010000001">
    <property type="protein sequence ID" value="MDP9832292.1"/>
    <property type="molecule type" value="Genomic_DNA"/>
</dbReference>
<proteinExistence type="predicted"/>
<dbReference type="SUPFAM" id="SSF52402">
    <property type="entry name" value="Adenine nucleotide alpha hydrolases-like"/>
    <property type="match status" value="1"/>
</dbReference>
<dbReference type="InterPro" id="IPR006016">
    <property type="entry name" value="UspA"/>
</dbReference>
<sequence length="132" mass="14529">MPVIVPVSRGERDDALASAIDLCRREDRLLIALLHRPLGHFDQESIDAEVDELTDRLDSADIGFRIEVRVDEKDLARQISDLAQDGSSLVVVSLAHKPAGGKLILGSQIQKLLLECPCSVLVVREQPHEGNM</sequence>
<evidence type="ECO:0000313" key="3">
    <source>
        <dbReference type="Proteomes" id="UP001230145"/>
    </source>
</evidence>
<gene>
    <name evidence="2" type="ORF">J2S45_000971</name>
</gene>